<sequence>MKNPWATMVNHQQSDRYLRCQRKERCVLFLRYCVVFEVEGYYEIIKEPMDFMTMKEKIEQGAYKSLEQFE</sequence>
<feature type="domain" description="Bromo" evidence="3">
    <location>
        <begin position="21"/>
        <end position="70"/>
    </location>
</feature>
<organism evidence="4 5">
    <name type="scientific">Coptis chinensis</name>
    <dbReference type="NCBI Taxonomy" id="261450"/>
    <lineage>
        <taxon>Eukaryota</taxon>
        <taxon>Viridiplantae</taxon>
        <taxon>Streptophyta</taxon>
        <taxon>Embryophyta</taxon>
        <taxon>Tracheophyta</taxon>
        <taxon>Spermatophyta</taxon>
        <taxon>Magnoliopsida</taxon>
        <taxon>Ranunculales</taxon>
        <taxon>Ranunculaceae</taxon>
        <taxon>Coptidoideae</taxon>
        <taxon>Coptis</taxon>
    </lineage>
</organism>
<dbReference type="OrthoDB" id="21449at2759"/>
<evidence type="ECO:0000313" key="4">
    <source>
        <dbReference type="EMBL" id="KAF9606061.1"/>
    </source>
</evidence>
<dbReference type="Proteomes" id="UP000631114">
    <property type="component" value="Unassembled WGS sequence"/>
</dbReference>
<protein>
    <recommendedName>
        <fullName evidence="3">Bromo domain-containing protein</fullName>
    </recommendedName>
</protein>
<dbReference type="PRINTS" id="PR00503">
    <property type="entry name" value="BROMODOMAIN"/>
</dbReference>
<dbReference type="InterPro" id="IPR051831">
    <property type="entry name" value="Bromodomain_contain_prot"/>
</dbReference>
<dbReference type="Pfam" id="PF00439">
    <property type="entry name" value="Bromodomain"/>
    <property type="match status" value="1"/>
</dbReference>
<dbReference type="InterPro" id="IPR001487">
    <property type="entry name" value="Bromodomain"/>
</dbReference>
<evidence type="ECO:0000313" key="5">
    <source>
        <dbReference type="Proteomes" id="UP000631114"/>
    </source>
</evidence>
<accession>A0A835HUP3</accession>
<dbReference type="PANTHER" id="PTHR22881:SF26">
    <property type="entry name" value="BROMODOMAIN CONTAINING PROTEIN, EXPRESSED"/>
    <property type="match status" value="1"/>
</dbReference>
<keyword evidence="5" id="KW-1185">Reference proteome</keyword>
<feature type="non-terminal residue" evidence="4">
    <location>
        <position position="70"/>
    </location>
</feature>
<evidence type="ECO:0000259" key="3">
    <source>
        <dbReference type="PROSITE" id="PS50014"/>
    </source>
</evidence>
<dbReference type="Gene3D" id="1.20.920.10">
    <property type="entry name" value="Bromodomain-like"/>
    <property type="match status" value="1"/>
</dbReference>
<reference evidence="4 5" key="1">
    <citation type="submission" date="2020-10" db="EMBL/GenBank/DDBJ databases">
        <title>The Coptis chinensis genome and diversification of protoberbering-type alkaloids.</title>
        <authorList>
            <person name="Wang B."/>
            <person name="Shu S."/>
            <person name="Song C."/>
            <person name="Liu Y."/>
        </authorList>
    </citation>
    <scope>NUCLEOTIDE SEQUENCE [LARGE SCALE GENOMIC DNA]</scope>
    <source>
        <strain evidence="4">HL-2020</strain>
        <tissue evidence="4">Leaf</tissue>
    </source>
</reference>
<dbReference type="PANTHER" id="PTHR22881">
    <property type="entry name" value="BROMODOMAIN CONTAINING PROTEIN"/>
    <property type="match status" value="1"/>
</dbReference>
<name>A0A835HUP3_9MAGN</name>
<dbReference type="AlphaFoldDB" id="A0A835HUP3"/>
<dbReference type="EMBL" id="JADFTS010000005">
    <property type="protein sequence ID" value="KAF9606061.1"/>
    <property type="molecule type" value="Genomic_DNA"/>
</dbReference>
<comment type="caution">
    <text evidence="4">The sequence shown here is derived from an EMBL/GenBank/DDBJ whole genome shotgun (WGS) entry which is preliminary data.</text>
</comment>
<proteinExistence type="predicted"/>
<gene>
    <name evidence="4" type="ORF">IFM89_022786</name>
</gene>
<evidence type="ECO:0000256" key="1">
    <source>
        <dbReference type="ARBA" id="ARBA00023117"/>
    </source>
</evidence>
<evidence type="ECO:0000256" key="2">
    <source>
        <dbReference type="PROSITE-ProRule" id="PRU00035"/>
    </source>
</evidence>
<dbReference type="SUPFAM" id="SSF47370">
    <property type="entry name" value="Bromodomain"/>
    <property type="match status" value="1"/>
</dbReference>
<dbReference type="PROSITE" id="PS50014">
    <property type="entry name" value="BROMODOMAIN_2"/>
    <property type="match status" value="1"/>
</dbReference>
<dbReference type="InterPro" id="IPR036427">
    <property type="entry name" value="Bromodomain-like_sf"/>
</dbReference>
<keyword evidence="1 2" id="KW-0103">Bromodomain</keyword>